<organism evidence="2 3">
    <name type="scientific">Terrimonas rubra</name>
    <dbReference type="NCBI Taxonomy" id="1035890"/>
    <lineage>
        <taxon>Bacteria</taxon>
        <taxon>Pseudomonadati</taxon>
        <taxon>Bacteroidota</taxon>
        <taxon>Chitinophagia</taxon>
        <taxon>Chitinophagales</taxon>
        <taxon>Chitinophagaceae</taxon>
        <taxon>Terrimonas</taxon>
    </lineage>
</organism>
<accession>A0ABW6A6G4</accession>
<evidence type="ECO:0000313" key="2">
    <source>
        <dbReference type="EMBL" id="MFD2920923.1"/>
    </source>
</evidence>
<protein>
    <submittedName>
        <fullName evidence="2">Uncharacterized protein</fullName>
    </submittedName>
</protein>
<keyword evidence="3" id="KW-1185">Reference proteome</keyword>
<evidence type="ECO:0000256" key="1">
    <source>
        <dbReference type="SAM" id="MobiDB-lite"/>
    </source>
</evidence>
<dbReference type="EMBL" id="JBHUOZ010000003">
    <property type="protein sequence ID" value="MFD2920923.1"/>
    <property type="molecule type" value="Genomic_DNA"/>
</dbReference>
<dbReference type="RefSeq" id="WP_386100222.1">
    <property type="nucleotide sequence ID" value="NZ_JBHUOZ010000003.1"/>
</dbReference>
<feature type="compositionally biased region" description="Low complexity" evidence="1">
    <location>
        <begin position="176"/>
        <end position="193"/>
    </location>
</feature>
<name>A0ABW6A6G4_9BACT</name>
<comment type="caution">
    <text evidence="2">The sequence shown here is derived from an EMBL/GenBank/DDBJ whole genome shotgun (WGS) entry which is preliminary data.</text>
</comment>
<feature type="compositionally biased region" description="Polar residues" evidence="1">
    <location>
        <begin position="164"/>
        <end position="173"/>
    </location>
</feature>
<reference evidence="3" key="1">
    <citation type="journal article" date="2019" name="Int. J. Syst. Evol. Microbiol.">
        <title>The Global Catalogue of Microorganisms (GCM) 10K type strain sequencing project: providing services to taxonomists for standard genome sequencing and annotation.</title>
        <authorList>
            <consortium name="The Broad Institute Genomics Platform"/>
            <consortium name="The Broad Institute Genome Sequencing Center for Infectious Disease"/>
            <person name="Wu L."/>
            <person name="Ma J."/>
        </authorList>
    </citation>
    <scope>NUCLEOTIDE SEQUENCE [LARGE SCALE GENOMIC DNA]</scope>
    <source>
        <strain evidence="3">KCTC 23299</strain>
    </source>
</reference>
<gene>
    <name evidence="2" type="ORF">ACFS6H_14460</name>
</gene>
<feature type="region of interest" description="Disordered" evidence="1">
    <location>
        <begin position="156"/>
        <end position="219"/>
    </location>
</feature>
<dbReference type="Proteomes" id="UP001597511">
    <property type="component" value="Unassembled WGS sequence"/>
</dbReference>
<evidence type="ECO:0000313" key="3">
    <source>
        <dbReference type="Proteomes" id="UP001597511"/>
    </source>
</evidence>
<sequence length="368" mass="41034">MLGFTTFSNAQNIDGIWRGYFITDDGDQYRLEIQVKRNASNAVQGVSYSYLDVRFYGKATMTGTYDKAKKKLRVYEIKTVEIKSSTGDGAAIMNYDLQYSKSGKEEFLEGTYLGRSEVKGMPNPYEWGQSGGGKVFLRRVIESNFYVEPFLRNTPSVTRPKPNAPNTNKTETATIKPKTPSTSTNTTVKNNKTTPPPVNKPAVQKTQPVQKPAEKATAKVNTQVNVPDTKTELKPVPPVANTNNLPVPKPAILKTRSNELMKSLVVNTNQVTIKLYDNGEIDDDTISVYVDNKLMLAKKRLSTVPITLNLTLDNEGDEYEIVMVAENLGRIPPNTSLMVVDAGDKTYKVQITSNEQKNAMVRLRYEKP</sequence>
<proteinExistence type="predicted"/>